<feature type="transmembrane region" description="Helical" evidence="5">
    <location>
        <begin position="12"/>
        <end position="30"/>
    </location>
</feature>
<keyword evidence="3 5" id="KW-1133">Transmembrane helix</keyword>
<name>A0A1Y6CZ02_9GAMM</name>
<evidence type="ECO:0000256" key="2">
    <source>
        <dbReference type="ARBA" id="ARBA00022692"/>
    </source>
</evidence>
<evidence type="ECO:0000256" key="3">
    <source>
        <dbReference type="ARBA" id="ARBA00022989"/>
    </source>
</evidence>
<dbReference type="GO" id="GO:0015386">
    <property type="term" value="F:potassium:proton antiporter activity"/>
    <property type="evidence" value="ECO:0007669"/>
    <property type="project" value="TreeGrafter"/>
</dbReference>
<dbReference type="Pfam" id="PF01699">
    <property type="entry name" value="Na_Ca_ex"/>
    <property type="match status" value="2"/>
</dbReference>
<feature type="domain" description="Sodium/calcium exchanger membrane region" evidence="6">
    <location>
        <begin position="234"/>
        <end position="376"/>
    </location>
</feature>
<dbReference type="Proteomes" id="UP000192923">
    <property type="component" value="Unassembled WGS sequence"/>
</dbReference>
<keyword evidence="2 5" id="KW-0812">Transmembrane</keyword>
<feature type="transmembrane region" description="Helical" evidence="5">
    <location>
        <begin position="335"/>
        <end position="352"/>
    </location>
</feature>
<evidence type="ECO:0000256" key="5">
    <source>
        <dbReference type="SAM" id="Phobius"/>
    </source>
</evidence>
<reference evidence="7 8" key="1">
    <citation type="submission" date="2016-12" db="EMBL/GenBank/DDBJ databases">
        <authorList>
            <person name="Song W.-J."/>
            <person name="Kurnit D.M."/>
        </authorList>
    </citation>
    <scope>NUCLEOTIDE SEQUENCE [LARGE SCALE GENOMIC DNA]</scope>
    <source>
        <strain evidence="7 8">175</strain>
    </source>
</reference>
<feature type="transmembrane region" description="Helical" evidence="5">
    <location>
        <begin position="141"/>
        <end position="161"/>
    </location>
</feature>
<dbReference type="PANTHER" id="PTHR37958">
    <property type="entry name" value="SODIUM-POTASSIUM/PROTON ANTIPORTER CHAA"/>
    <property type="match status" value="1"/>
</dbReference>
<proteinExistence type="predicted"/>
<feature type="transmembrane region" description="Helical" evidence="5">
    <location>
        <begin position="176"/>
        <end position="192"/>
    </location>
</feature>
<feature type="transmembrane region" description="Helical" evidence="5">
    <location>
        <begin position="298"/>
        <end position="323"/>
    </location>
</feature>
<gene>
    <name evidence="7" type="ORF">SAMN02949497_2962</name>
</gene>
<keyword evidence="4 5" id="KW-0472">Membrane</keyword>
<evidence type="ECO:0000313" key="7">
    <source>
        <dbReference type="EMBL" id="SMF95597.1"/>
    </source>
</evidence>
<accession>A0A1Y6CZ02</accession>
<dbReference type="GO" id="GO:0005886">
    <property type="term" value="C:plasma membrane"/>
    <property type="evidence" value="ECO:0007669"/>
    <property type="project" value="TreeGrafter"/>
</dbReference>
<dbReference type="PANTHER" id="PTHR37958:SF1">
    <property type="entry name" value="SODIUM-POTASSIUM_PROTON ANTIPORTER CHAA"/>
    <property type="match status" value="1"/>
</dbReference>
<evidence type="ECO:0000256" key="1">
    <source>
        <dbReference type="ARBA" id="ARBA00004141"/>
    </source>
</evidence>
<dbReference type="STRING" id="1760988.SAMN02949497_2962"/>
<evidence type="ECO:0000259" key="6">
    <source>
        <dbReference type="Pfam" id="PF01699"/>
    </source>
</evidence>
<evidence type="ECO:0000313" key="8">
    <source>
        <dbReference type="Proteomes" id="UP000192923"/>
    </source>
</evidence>
<dbReference type="InterPro" id="IPR052946">
    <property type="entry name" value="Alkaline_pH_Ca-Antiporter"/>
</dbReference>
<sequence length="378" mass="40167">MRIASDFLSRHAYTLTCWLVWLAFILAPSLDPHRIGLGWTAAIALGVFAAMLGCVFTVVRHADHLADMLGEPLGTLVLTLSATAIEVSLMLMIMLTGQQNPTLLRDTVFATLMVLLNGLVGLSLAAGGWRHLEQEFNLRGALSFLHLIAPLSLVLLVMPNYSRSSAGHTLAPQQEGFLGALCVLVYAGFLLLQTGRHRSLFDHPFNTQQNGFDDNLGEKPVHKIPAGPGAIARSAAGLLLSVVPIVLLAEHLGGFVDFGLETLHAPGALGGLVVSGLVLAPEGLGALRAALANRMQRAVNICLGSALSTIALTVPTVLIAASLSNHTLELGLEGIDPTLLYASLLVLLITLVSGRATILQGQAHLMLFVAYLFFIFYP</sequence>
<feature type="domain" description="Sodium/calcium exchanger membrane region" evidence="6">
    <location>
        <begin position="42"/>
        <end position="194"/>
    </location>
</feature>
<keyword evidence="8" id="KW-1185">Reference proteome</keyword>
<feature type="transmembrane region" description="Helical" evidence="5">
    <location>
        <begin position="230"/>
        <end position="249"/>
    </location>
</feature>
<organism evidence="7 8">
    <name type="scientific">Methylomagnum ishizawai</name>
    <dbReference type="NCBI Taxonomy" id="1760988"/>
    <lineage>
        <taxon>Bacteria</taxon>
        <taxon>Pseudomonadati</taxon>
        <taxon>Pseudomonadota</taxon>
        <taxon>Gammaproteobacteria</taxon>
        <taxon>Methylococcales</taxon>
        <taxon>Methylococcaceae</taxon>
        <taxon>Methylomagnum</taxon>
    </lineage>
</organism>
<evidence type="ECO:0000256" key="4">
    <source>
        <dbReference type="ARBA" id="ARBA00023136"/>
    </source>
</evidence>
<comment type="subcellular location">
    <subcellularLocation>
        <location evidence="1">Membrane</location>
        <topology evidence="1">Multi-pass membrane protein</topology>
    </subcellularLocation>
</comment>
<dbReference type="AlphaFoldDB" id="A0A1Y6CZ02"/>
<dbReference type="RefSeq" id="WP_085213949.1">
    <property type="nucleotide sequence ID" value="NZ_FXAM01000001.1"/>
</dbReference>
<dbReference type="InterPro" id="IPR004837">
    <property type="entry name" value="NaCa_Exmemb"/>
</dbReference>
<dbReference type="EMBL" id="FXAM01000001">
    <property type="protein sequence ID" value="SMF95597.1"/>
    <property type="molecule type" value="Genomic_DNA"/>
</dbReference>
<feature type="transmembrane region" description="Helical" evidence="5">
    <location>
        <begin position="107"/>
        <end position="129"/>
    </location>
</feature>
<feature type="transmembrane region" description="Helical" evidence="5">
    <location>
        <begin position="36"/>
        <end position="61"/>
    </location>
</feature>
<feature type="transmembrane region" description="Helical" evidence="5">
    <location>
        <begin position="269"/>
        <end position="291"/>
    </location>
</feature>
<feature type="transmembrane region" description="Helical" evidence="5">
    <location>
        <begin position="73"/>
        <end position="95"/>
    </location>
</feature>
<dbReference type="GO" id="GO:0015385">
    <property type="term" value="F:sodium:proton antiporter activity"/>
    <property type="evidence" value="ECO:0007669"/>
    <property type="project" value="TreeGrafter"/>
</dbReference>
<protein>
    <submittedName>
        <fullName evidence="7">Ca2+:H+ antiporter</fullName>
    </submittedName>
</protein>